<keyword evidence="4" id="KW-0410">Iron transport</keyword>
<dbReference type="InterPro" id="IPR011662">
    <property type="entry name" value="Secretin/TonB_short_N"/>
</dbReference>
<keyword evidence="3 10" id="KW-1134">Transmembrane beta strand</keyword>
<reference evidence="13 14" key="1">
    <citation type="submission" date="2020-08" db="EMBL/GenBank/DDBJ databases">
        <title>Sphingobacterium sp. DN00404 isolated from aquaculture water.</title>
        <authorList>
            <person name="Zhang M."/>
        </authorList>
    </citation>
    <scope>NUCLEOTIDE SEQUENCE [LARGE SCALE GENOMIC DNA]</scope>
    <source>
        <strain evidence="13 14">KCTC 32294</strain>
    </source>
</reference>
<keyword evidence="13" id="KW-0675">Receptor</keyword>
<dbReference type="InterPro" id="IPR008969">
    <property type="entry name" value="CarboxyPept-like_regulatory"/>
</dbReference>
<keyword evidence="2 10" id="KW-0813">Transport</keyword>
<evidence type="ECO:0000259" key="12">
    <source>
        <dbReference type="SMART" id="SM00965"/>
    </source>
</evidence>
<dbReference type="NCBIfam" id="TIGR04057">
    <property type="entry name" value="SusC_RagA_signa"/>
    <property type="match status" value="1"/>
</dbReference>
<evidence type="ECO:0000256" key="5">
    <source>
        <dbReference type="ARBA" id="ARBA00022692"/>
    </source>
</evidence>
<dbReference type="Pfam" id="PF07715">
    <property type="entry name" value="Plug"/>
    <property type="match status" value="1"/>
</dbReference>
<dbReference type="PROSITE" id="PS52016">
    <property type="entry name" value="TONB_DEPENDENT_REC_3"/>
    <property type="match status" value="1"/>
</dbReference>
<evidence type="ECO:0000256" key="1">
    <source>
        <dbReference type="ARBA" id="ARBA00004571"/>
    </source>
</evidence>
<organism evidence="13 14">
    <name type="scientific">Sphingobacterium arenae</name>
    <dbReference type="NCBI Taxonomy" id="1280598"/>
    <lineage>
        <taxon>Bacteria</taxon>
        <taxon>Pseudomonadati</taxon>
        <taxon>Bacteroidota</taxon>
        <taxon>Sphingobacteriia</taxon>
        <taxon>Sphingobacteriales</taxon>
        <taxon>Sphingobacteriaceae</taxon>
        <taxon>Sphingobacterium</taxon>
    </lineage>
</organism>
<evidence type="ECO:0000256" key="4">
    <source>
        <dbReference type="ARBA" id="ARBA00022496"/>
    </source>
</evidence>
<keyword evidence="14" id="KW-1185">Reference proteome</keyword>
<keyword evidence="4" id="KW-0406">Ion transport</keyword>
<protein>
    <submittedName>
        <fullName evidence="13">TonB-dependent receptor</fullName>
    </submittedName>
</protein>
<dbReference type="InterPro" id="IPR039426">
    <property type="entry name" value="TonB-dep_rcpt-like"/>
</dbReference>
<dbReference type="InterPro" id="IPR000531">
    <property type="entry name" value="Beta-barrel_TonB"/>
</dbReference>
<dbReference type="Gene3D" id="2.40.170.20">
    <property type="entry name" value="TonB-dependent receptor, beta-barrel domain"/>
    <property type="match status" value="1"/>
</dbReference>
<evidence type="ECO:0000256" key="10">
    <source>
        <dbReference type="PROSITE-ProRule" id="PRU01360"/>
    </source>
</evidence>
<dbReference type="InterPro" id="IPR036942">
    <property type="entry name" value="Beta-barrel_TonB_sf"/>
</dbReference>
<evidence type="ECO:0000256" key="6">
    <source>
        <dbReference type="ARBA" id="ARBA00023004"/>
    </source>
</evidence>
<keyword evidence="6" id="KW-0408">Iron</keyword>
<accession>A0ABR7Y7B6</accession>
<name>A0ABR7Y7B6_9SPHI</name>
<dbReference type="InterPro" id="IPR012910">
    <property type="entry name" value="Plug_dom"/>
</dbReference>
<sequence length="1073" mass="119612">MKIPWKREQFLFFLKTIIMMKILLLISAFTFLHAKNILGQQINFRMKNASFDQVLIRISKEVNYDLAFDPKLFVDQKKFDIDFKTTTVKNALNQLFNNTPFTYKVVNEVIVIRKEEVEKEADAHLGKQQRIIKGRVSDAAGNPLSAVTVTVKHSQVASLSDNQGDFEIEIPPNSSTLVFSLVGYLKQEIMLQQQTTINVQLQSSINNLDEVVVVGYGTQNKRLISGSISNLKEEEFNKGVNRNAVDLLRGKVAGLTITSGSGDVSKGETIRLRGTSSLTGSSAPFVVIDGVPGMNINSVAPQDIESISVLKDASAAAIYGSRSAGGVILITTKKGKANNPIINYEGYAGVDKVSNKPKMLSADGWRQYVKDNNLNVSGLDKGANTDWFDEILRTGVSQNHSLSVSGGNDNSVYRGSINYLDRQGLAIGNDLKMLNGRLAFTQKAMDNKLEISLIGGITQRDYSPTNDRNFVLAYNMLPVYPVKNEDGSWFDSRGYDEGNPVRNLTYNSIDNKESRYFLNAQGKINIFSNLIGRVNLLRERGANDYGLYNHSETESGRDDGGFASRQSWTNDRNLLETTLEYILEDQSLHNLSILAGYSYEDNYYQDAGAQSRQFVTDFFEYNNLSAGEVLRAGDVWSGANMNKLISFFGRANYSFDERYVLSASLRRDGSSKFGRNHKWGLFPSVSAAWNILRESFIQQNVFDDLKLRAGYGVIGNQDGLNPYQTLELYAASGRYYDNGSWYQAYQIGQNANPDLKWEETAMFNVGIDFAMLKGRLSGTVEYYDKQTNDLLYMYQVPVPPFLYPSMIANVGSMSNRGVEFLLNGTPVQKDNFTWNVSLNFAHNKNEVTKLSNANFSTSSIKLGSAAVRGAAHTTTHILEEGREVGTFFGWKSLGLDAEGKYIFDDMIDGKAGLTDDDRTYIGSAQPKFTYGINNSFNYQNFDLSFFLRGVYGNDVLNFSRMAYATTLWLPGGNVLEEALTNGLTDNPKYSSFNIEKGSFLRLDNATIGYSFPANSIKYVKGLRLFLNGQNLFLITNYKGMDPEVEMGGLAPGMEGRNYYPKAKTVSFGLNLTL</sequence>
<evidence type="ECO:0000256" key="11">
    <source>
        <dbReference type="RuleBase" id="RU003357"/>
    </source>
</evidence>
<evidence type="ECO:0000256" key="3">
    <source>
        <dbReference type="ARBA" id="ARBA00022452"/>
    </source>
</evidence>
<dbReference type="EMBL" id="JACNYK010000005">
    <property type="protein sequence ID" value="MBD1427203.1"/>
    <property type="molecule type" value="Genomic_DNA"/>
</dbReference>
<dbReference type="Proteomes" id="UP000606494">
    <property type="component" value="Unassembled WGS sequence"/>
</dbReference>
<dbReference type="RefSeq" id="WP_190310347.1">
    <property type="nucleotide sequence ID" value="NZ_JACNYK010000005.1"/>
</dbReference>
<evidence type="ECO:0000256" key="9">
    <source>
        <dbReference type="ARBA" id="ARBA00023237"/>
    </source>
</evidence>
<dbReference type="Gene3D" id="2.170.130.10">
    <property type="entry name" value="TonB-dependent receptor, plug domain"/>
    <property type="match status" value="1"/>
</dbReference>
<comment type="subcellular location">
    <subcellularLocation>
        <location evidence="1 10">Cell outer membrane</location>
        <topology evidence="1 10">Multi-pass membrane protein</topology>
    </subcellularLocation>
</comment>
<dbReference type="Gene3D" id="2.60.40.1120">
    <property type="entry name" value="Carboxypeptidase-like, regulatory domain"/>
    <property type="match status" value="1"/>
</dbReference>
<dbReference type="SMART" id="SM00965">
    <property type="entry name" value="STN"/>
    <property type="match status" value="1"/>
</dbReference>
<dbReference type="Pfam" id="PF13715">
    <property type="entry name" value="CarbopepD_reg_2"/>
    <property type="match status" value="1"/>
</dbReference>
<evidence type="ECO:0000256" key="7">
    <source>
        <dbReference type="ARBA" id="ARBA00023077"/>
    </source>
</evidence>
<evidence type="ECO:0000256" key="2">
    <source>
        <dbReference type="ARBA" id="ARBA00022448"/>
    </source>
</evidence>
<dbReference type="NCBIfam" id="TIGR04056">
    <property type="entry name" value="OMP_RagA_SusC"/>
    <property type="match status" value="1"/>
</dbReference>
<evidence type="ECO:0000313" key="14">
    <source>
        <dbReference type="Proteomes" id="UP000606494"/>
    </source>
</evidence>
<keyword evidence="5 10" id="KW-0812">Transmembrane</keyword>
<dbReference type="SUPFAM" id="SSF49464">
    <property type="entry name" value="Carboxypeptidase regulatory domain-like"/>
    <property type="match status" value="1"/>
</dbReference>
<evidence type="ECO:0000313" key="13">
    <source>
        <dbReference type="EMBL" id="MBD1427203.1"/>
    </source>
</evidence>
<dbReference type="Pfam" id="PF00593">
    <property type="entry name" value="TonB_dep_Rec_b-barrel"/>
    <property type="match status" value="1"/>
</dbReference>
<dbReference type="SUPFAM" id="SSF56935">
    <property type="entry name" value="Porins"/>
    <property type="match status" value="1"/>
</dbReference>
<evidence type="ECO:0000256" key="8">
    <source>
        <dbReference type="ARBA" id="ARBA00023136"/>
    </source>
</evidence>
<comment type="similarity">
    <text evidence="10 11">Belongs to the TonB-dependent receptor family.</text>
</comment>
<dbReference type="InterPro" id="IPR023996">
    <property type="entry name" value="TonB-dep_OMP_SusC/RagA"/>
</dbReference>
<feature type="domain" description="Secretin/TonB short N-terminal" evidence="12">
    <location>
        <begin position="64"/>
        <end position="115"/>
    </location>
</feature>
<keyword evidence="8 10" id="KW-0472">Membrane</keyword>
<proteinExistence type="inferred from homology"/>
<dbReference type="InterPro" id="IPR023997">
    <property type="entry name" value="TonB-dep_OMP_SusC/RagA_CS"/>
</dbReference>
<keyword evidence="9 10" id="KW-0998">Cell outer membrane</keyword>
<comment type="caution">
    <text evidence="13">The sequence shown here is derived from an EMBL/GenBank/DDBJ whole genome shotgun (WGS) entry which is preliminary data.</text>
</comment>
<keyword evidence="7 11" id="KW-0798">TonB box</keyword>
<dbReference type="InterPro" id="IPR037066">
    <property type="entry name" value="Plug_dom_sf"/>
</dbReference>
<gene>
    <name evidence="13" type="ORF">H8B17_16600</name>
</gene>